<keyword evidence="5 6" id="KW-0472">Membrane</keyword>
<keyword evidence="8" id="KW-1185">Reference proteome</keyword>
<dbReference type="InterPro" id="IPR029044">
    <property type="entry name" value="Nucleotide-diphossugar_trans"/>
</dbReference>
<keyword evidence="2" id="KW-1003">Cell membrane</keyword>
<sequence length="503" mass="58510">MSANFVAKSKNQFWSKTFGWLMLLTLIIFLASLVDKEYLDANSHQFIFLIGVVGTWRYSNNILHYMRGMYFLYWSFPRLRKLANKMGDKALPSHIFMVVTSFRIPPETTYKVYQSIFQELKSIPVASTIIASIVEAGDEYFIKQIMREEIKDRSDITLVIVRARGTGKRDGLAHAFRALSRRAPTQHDVACVVDGDTMMLPGCVDRACRLFALLPNVGGMTTNEYCIVKGGRLLTSWHNMRFVQRHISMCSMSLSHQVLTLTGRLSFFRANLMMDLDFIKDVEADYLQHWRLGKFQFLTGDDKSSWFSLKRAGWDTFYVPDSYTLTVEHPPSKYFLKATRQLMFRWYGNSLRQNFRAVKLLRQQLGLFTLYVLYDQRVSMWTSLFGLAVALIASLMISIQFLYIYFLWILITRSIVCMLFVFSKHPVDPLYPFALYYNQIIGSMMKINAVFHLDRQQWTRQKTTLNQNISFDTKLNRWTSKIAMLSAIVIFLGIVYLAIDINK</sequence>
<feature type="transmembrane region" description="Helical" evidence="6">
    <location>
        <begin position="482"/>
        <end position="499"/>
    </location>
</feature>
<organism evidence="7 8">
    <name type="scientific">Entomomonas asaccharolytica</name>
    <dbReference type="NCBI Taxonomy" id="2785331"/>
    <lineage>
        <taxon>Bacteria</taxon>
        <taxon>Pseudomonadati</taxon>
        <taxon>Pseudomonadota</taxon>
        <taxon>Gammaproteobacteria</taxon>
        <taxon>Pseudomonadales</taxon>
        <taxon>Pseudomonadaceae</taxon>
        <taxon>Entomomonas</taxon>
    </lineage>
</organism>
<dbReference type="KEGG" id="eaz:JHT90_07875"/>
<evidence type="ECO:0000313" key="7">
    <source>
        <dbReference type="EMBL" id="QQP84348.1"/>
    </source>
</evidence>
<dbReference type="GO" id="GO:0085029">
    <property type="term" value="P:extracellular matrix assembly"/>
    <property type="evidence" value="ECO:0007669"/>
    <property type="project" value="TreeGrafter"/>
</dbReference>
<dbReference type="PANTHER" id="PTHR22913:SF12">
    <property type="entry name" value="MANNURONAN SYNTHASE"/>
    <property type="match status" value="1"/>
</dbReference>
<evidence type="ECO:0000313" key="8">
    <source>
        <dbReference type="Proteomes" id="UP000595278"/>
    </source>
</evidence>
<accession>A0A974RVP4</accession>
<protein>
    <submittedName>
        <fullName evidence="7">Glycosyltransferase</fullName>
    </submittedName>
</protein>
<evidence type="ECO:0000256" key="6">
    <source>
        <dbReference type="SAM" id="Phobius"/>
    </source>
</evidence>
<dbReference type="SUPFAM" id="SSF53448">
    <property type="entry name" value="Nucleotide-diphospho-sugar transferases"/>
    <property type="match status" value="1"/>
</dbReference>
<dbReference type="GO" id="GO:0005886">
    <property type="term" value="C:plasma membrane"/>
    <property type="evidence" value="ECO:0007669"/>
    <property type="project" value="UniProtKB-SubCell"/>
</dbReference>
<keyword evidence="6" id="KW-0812">Transmembrane</keyword>
<evidence type="ECO:0000256" key="2">
    <source>
        <dbReference type="ARBA" id="ARBA00022475"/>
    </source>
</evidence>
<keyword evidence="4" id="KW-0808">Transferase</keyword>
<feature type="transmembrane region" description="Helical" evidence="6">
    <location>
        <begin position="434"/>
        <end position="453"/>
    </location>
</feature>
<dbReference type="RefSeq" id="WP_201090246.1">
    <property type="nucleotide sequence ID" value="NZ_CP067393.1"/>
</dbReference>
<keyword evidence="3" id="KW-0328">Glycosyltransferase</keyword>
<dbReference type="EMBL" id="CP067393">
    <property type="protein sequence ID" value="QQP84348.1"/>
    <property type="molecule type" value="Genomic_DNA"/>
</dbReference>
<dbReference type="AlphaFoldDB" id="A0A974RVP4"/>
<proteinExistence type="predicted"/>
<dbReference type="PANTHER" id="PTHR22913">
    <property type="entry name" value="HYALURONAN SYNTHASE"/>
    <property type="match status" value="1"/>
</dbReference>
<dbReference type="GO" id="GO:0050501">
    <property type="term" value="F:hyaluronan synthase activity"/>
    <property type="evidence" value="ECO:0007669"/>
    <property type="project" value="TreeGrafter"/>
</dbReference>
<reference evidence="7 8" key="1">
    <citation type="submission" date="2021-01" db="EMBL/GenBank/DDBJ databases">
        <title>Entomomonas sp. F2A isolated from a house cricket (Acheta domesticus).</title>
        <authorList>
            <person name="Spergser J."/>
            <person name="Busse H.-J."/>
        </authorList>
    </citation>
    <scope>NUCLEOTIDE SEQUENCE [LARGE SCALE GENOMIC DNA]</scope>
    <source>
        <strain evidence="7 8">F2A</strain>
    </source>
</reference>
<comment type="subcellular location">
    <subcellularLocation>
        <location evidence="1">Cell membrane</location>
    </subcellularLocation>
</comment>
<name>A0A974RVP4_9GAMM</name>
<evidence type="ECO:0000256" key="4">
    <source>
        <dbReference type="ARBA" id="ARBA00022679"/>
    </source>
</evidence>
<dbReference type="Gene3D" id="3.90.550.10">
    <property type="entry name" value="Spore Coat Polysaccharide Biosynthesis Protein SpsA, Chain A"/>
    <property type="match status" value="1"/>
</dbReference>
<evidence type="ECO:0000256" key="1">
    <source>
        <dbReference type="ARBA" id="ARBA00004236"/>
    </source>
</evidence>
<dbReference type="Proteomes" id="UP000595278">
    <property type="component" value="Chromosome"/>
</dbReference>
<dbReference type="Pfam" id="PF13641">
    <property type="entry name" value="Glyco_tranf_2_3"/>
    <property type="match status" value="1"/>
</dbReference>
<evidence type="ECO:0000256" key="5">
    <source>
        <dbReference type="ARBA" id="ARBA00023136"/>
    </source>
</evidence>
<keyword evidence="6" id="KW-1133">Transmembrane helix</keyword>
<evidence type="ECO:0000256" key="3">
    <source>
        <dbReference type="ARBA" id="ARBA00022676"/>
    </source>
</evidence>
<gene>
    <name evidence="7" type="ORF">JHT90_07875</name>
</gene>
<dbReference type="GO" id="GO:0030213">
    <property type="term" value="P:hyaluronan biosynthetic process"/>
    <property type="evidence" value="ECO:0007669"/>
    <property type="project" value="TreeGrafter"/>
</dbReference>